<gene>
    <name evidence="1" type="ORF">E4L96_02025</name>
</gene>
<dbReference type="RefSeq" id="WP_135205573.1">
    <property type="nucleotide sequence ID" value="NZ_SPVF01000030.1"/>
</dbReference>
<dbReference type="Proteomes" id="UP000298438">
    <property type="component" value="Unassembled WGS sequence"/>
</dbReference>
<dbReference type="AlphaFoldDB" id="A0A4Y9STT0"/>
<proteinExistence type="predicted"/>
<protein>
    <submittedName>
        <fullName evidence="1">Uncharacterized protein</fullName>
    </submittedName>
</protein>
<accession>A0A4Y9STT0</accession>
<evidence type="ECO:0000313" key="2">
    <source>
        <dbReference type="Proteomes" id="UP000298438"/>
    </source>
</evidence>
<reference evidence="1 2" key="1">
    <citation type="submission" date="2019-03" db="EMBL/GenBank/DDBJ databases">
        <title>Draft Genome Sequence of Massilia arenosa sp. nov., a Novel Massilia Species Isolated from a Sandy-loam Maize Soil.</title>
        <authorList>
            <person name="Raths R."/>
            <person name="Peta V."/>
            <person name="Bucking H."/>
        </authorList>
    </citation>
    <scope>NUCLEOTIDE SEQUENCE [LARGE SCALE GENOMIC DNA]</scope>
    <source>
        <strain evidence="1 2">MC02</strain>
    </source>
</reference>
<evidence type="ECO:0000313" key="1">
    <source>
        <dbReference type="EMBL" id="TFW28739.1"/>
    </source>
</evidence>
<name>A0A4Y9STT0_9BURK</name>
<organism evidence="1 2">
    <name type="scientific">Zemynaea arenosa</name>
    <dbReference type="NCBI Taxonomy" id="2561931"/>
    <lineage>
        <taxon>Bacteria</taxon>
        <taxon>Pseudomonadati</taxon>
        <taxon>Pseudomonadota</taxon>
        <taxon>Betaproteobacteria</taxon>
        <taxon>Burkholderiales</taxon>
        <taxon>Oxalobacteraceae</taxon>
        <taxon>Telluria group</taxon>
        <taxon>Zemynaea</taxon>
    </lineage>
</organism>
<dbReference type="OrthoDB" id="8706114at2"/>
<keyword evidence="2" id="KW-1185">Reference proteome</keyword>
<sequence>MKDIATLEYEYFLLRYAWGTGAGCVEWAVTRLSKDEEGDDLEVVLLASARGRDEISPLVATILERYCGADRASDEYMAGKYVAALRRAYRLGEETVESLDIKFTAMYSTLGYPPWLTMLSRNCEYALDIPIFEEPFEKEFEYVASVWAAAASLAEFYASYSRATSNSHDIASR</sequence>
<comment type="caution">
    <text evidence="1">The sequence shown here is derived from an EMBL/GenBank/DDBJ whole genome shotgun (WGS) entry which is preliminary data.</text>
</comment>
<dbReference type="EMBL" id="SPVF01000030">
    <property type="protein sequence ID" value="TFW28739.1"/>
    <property type="molecule type" value="Genomic_DNA"/>
</dbReference>